<keyword evidence="4" id="KW-0479">Metal-binding</keyword>
<dbReference type="Gene3D" id="1.10.489.10">
    <property type="entry name" value="Chloroperoxidase-like"/>
    <property type="match status" value="1"/>
</dbReference>
<dbReference type="GO" id="GO:0004601">
    <property type="term" value="F:peroxidase activity"/>
    <property type="evidence" value="ECO:0007669"/>
    <property type="project" value="UniProtKB-KW"/>
</dbReference>
<feature type="domain" description="Heme haloperoxidase family profile" evidence="8">
    <location>
        <begin position="80"/>
        <end position="331"/>
    </location>
</feature>
<comment type="similarity">
    <text evidence="7">Belongs to the chloroperoxidase family.</text>
</comment>
<dbReference type="InterPro" id="IPR000028">
    <property type="entry name" value="Chloroperoxidase"/>
</dbReference>
<dbReference type="Proteomes" id="UP000076532">
    <property type="component" value="Unassembled WGS sequence"/>
</dbReference>
<evidence type="ECO:0000256" key="6">
    <source>
        <dbReference type="ARBA" id="ARBA00023004"/>
    </source>
</evidence>
<accession>A0A166LES8</accession>
<proteinExistence type="inferred from homology"/>
<dbReference type="AlphaFoldDB" id="A0A166LES8"/>
<evidence type="ECO:0000256" key="7">
    <source>
        <dbReference type="ARBA" id="ARBA00025795"/>
    </source>
</evidence>
<dbReference type="PANTHER" id="PTHR33577">
    <property type="entry name" value="STERIGMATOCYSTIN BIOSYNTHESIS PEROXIDASE STCC-RELATED"/>
    <property type="match status" value="1"/>
</dbReference>
<dbReference type="PANTHER" id="PTHR33577:SF15">
    <property type="entry name" value="HEME HALOPEROXIDASE FAMILY PROFILE DOMAIN-CONTAINING PROTEIN"/>
    <property type="match status" value="1"/>
</dbReference>
<keyword evidence="10" id="KW-1185">Reference proteome</keyword>
<dbReference type="OrthoDB" id="2542103at2759"/>
<organism evidence="9 10">
    <name type="scientific">Athelia psychrophila</name>
    <dbReference type="NCBI Taxonomy" id="1759441"/>
    <lineage>
        <taxon>Eukaryota</taxon>
        <taxon>Fungi</taxon>
        <taxon>Dikarya</taxon>
        <taxon>Basidiomycota</taxon>
        <taxon>Agaricomycotina</taxon>
        <taxon>Agaricomycetes</taxon>
        <taxon>Agaricomycetidae</taxon>
        <taxon>Atheliales</taxon>
        <taxon>Atheliaceae</taxon>
        <taxon>Athelia</taxon>
    </lineage>
</organism>
<keyword evidence="2" id="KW-0575">Peroxidase</keyword>
<dbReference type="InterPro" id="IPR036851">
    <property type="entry name" value="Chloroperoxidase-like_sf"/>
</dbReference>
<keyword evidence="3" id="KW-0349">Heme</keyword>
<sequence>MQKAFNRDEVRSGLAGTLAGGSLSDFGPRDLSLGDLDNGILNGSLPDIAFLNFNLPLNLGNIVLEVPPVVAIGRKAIPDKQHPFRAPGPTDQRGGCPGLNIMANYGYINRTGVTTVTELLWAQQDMLGLAAVLAAVLTGLAVLSAVDPTTLKLSISNSDSRTNGPLSGILGQPPGLFDKAFPCSRHNVYELDGSVAYTDSAFSPDGNTNHFNSTKWATAVQIAQENGGTFGPEWEAALRYYNYNECVHTSGCRLSYVLLFYAANGFQQTAMTSEDENSLTLPPTIEAMTLFFGVIDHGNGTYSKGAEQLPPSWDGVSYRRSVPLTFAELALLGDQAYLAHPVIFGTNSGEPNSFTGR</sequence>
<evidence type="ECO:0000256" key="4">
    <source>
        <dbReference type="ARBA" id="ARBA00022723"/>
    </source>
</evidence>
<evidence type="ECO:0000256" key="3">
    <source>
        <dbReference type="ARBA" id="ARBA00022617"/>
    </source>
</evidence>
<comment type="cofactor">
    <cofactor evidence="1">
        <name>heme b</name>
        <dbReference type="ChEBI" id="CHEBI:60344"/>
    </cofactor>
</comment>
<dbReference type="Pfam" id="PF01328">
    <property type="entry name" value="Peroxidase_2"/>
    <property type="match status" value="1"/>
</dbReference>
<evidence type="ECO:0000313" key="9">
    <source>
        <dbReference type="EMBL" id="KZP22878.1"/>
    </source>
</evidence>
<evidence type="ECO:0000256" key="2">
    <source>
        <dbReference type="ARBA" id="ARBA00022559"/>
    </source>
</evidence>
<keyword evidence="6" id="KW-0408">Iron</keyword>
<evidence type="ECO:0000256" key="5">
    <source>
        <dbReference type="ARBA" id="ARBA00023002"/>
    </source>
</evidence>
<dbReference type="EMBL" id="KV417536">
    <property type="protein sequence ID" value="KZP22878.1"/>
    <property type="molecule type" value="Genomic_DNA"/>
</dbReference>
<dbReference type="GO" id="GO:0046872">
    <property type="term" value="F:metal ion binding"/>
    <property type="evidence" value="ECO:0007669"/>
    <property type="project" value="UniProtKB-KW"/>
</dbReference>
<gene>
    <name evidence="9" type="ORF">FIBSPDRAFT_738255</name>
</gene>
<name>A0A166LES8_9AGAM</name>
<evidence type="ECO:0000256" key="1">
    <source>
        <dbReference type="ARBA" id="ARBA00001970"/>
    </source>
</evidence>
<keyword evidence="5" id="KW-0560">Oxidoreductase</keyword>
<evidence type="ECO:0000259" key="8">
    <source>
        <dbReference type="PROSITE" id="PS51405"/>
    </source>
</evidence>
<reference evidence="9 10" key="1">
    <citation type="journal article" date="2016" name="Mol. Biol. Evol.">
        <title>Comparative Genomics of Early-Diverging Mushroom-Forming Fungi Provides Insights into the Origins of Lignocellulose Decay Capabilities.</title>
        <authorList>
            <person name="Nagy L.G."/>
            <person name="Riley R."/>
            <person name="Tritt A."/>
            <person name="Adam C."/>
            <person name="Daum C."/>
            <person name="Floudas D."/>
            <person name="Sun H."/>
            <person name="Yadav J.S."/>
            <person name="Pangilinan J."/>
            <person name="Larsson K.H."/>
            <person name="Matsuura K."/>
            <person name="Barry K."/>
            <person name="Labutti K."/>
            <person name="Kuo R."/>
            <person name="Ohm R.A."/>
            <person name="Bhattacharya S.S."/>
            <person name="Shirouzu T."/>
            <person name="Yoshinaga Y."/>
            <person name="Martin F.M."/>
            <person name="Grigoriev I.V."/>
            <person name="Hibbett D.S."/>
        </authorList>
    </citation>
    <scope>NUCLEOTIDE SEQUENCE [LARGE SCALE GENOMIC DNA]</scope>
    <source>
        <strain evidence="9 10">CBS 109695</strain>
    </source>
</reference>
<dbReference type="SUPFAM" id="SSF47571">
    <property type="entry name" value="Cloroperoxidase"/>
    <property type="match status" value="1"/>
</dbReference>
<protein>
    <submittedName>
        <fullName evidence="9">Cloroperoxidase</fullName>
    </submittedName>
</protein>
<dbReference type="PROSITE" id="PS51405">
    <property type="entry name" value="HEME_HALOPEROXIDASE"/>
    <property type="match status" value="1"/>
</dbReference>
<evidence type="ECO:0000313" key="10">
    <source>
        <dbReference type="Proteomes" id="UP000076532"/>
    </source>
</evidence>